<sequence>MAAAADMGRLRMDVLRDRMASELDDVRDVVAESPIEVTDPGEMVAGLNTGELRNIHHIKLCTFADLLDMFEEMADSADAMPDTDTPKLAMEKVNETSPGGAFRIATDDCGSALTPCGDASKPCARVRASSCMAGSYALSCRTQRRMSLRGRSARPAGDGASPESSRGLQRGAANTAVPRPAAQPVPVLPSGAPPKAQGRRAFHRAAQQTAGHA</sequence>
<gene>
    <name evidence="2" type="ORF">PBAH0796_LOCUS6274</name>
</gene>
<proteinExistence type="predicted"/>
<dbReference type="EMBL" id="HBEG01010681">
    <property type="protein sequence ID" value="CAD8350907.1"/>
    <property type="molecule type" value="Transcribed_RNA"/>
</dbReference>
<evidence type="ECO:0000313" key="2">
    <source>
        <dbReference type="EMBL" id="CAD8350907.1"/>
    </source>
</evidence>
<name>A0A7S0A245_9DINO</name>
<feature type="region of interest" description="Disordered" evidence="1">
    <location>
        <begin position="144"/>
        <end position="213"/>
    </location>
</feature>
<evidence type="ECO:0000256" key="1">
    <source>
        <dbReference type="SAM" id="MobiDB-lite"/>
    </source>
</evidence>
<reference evidence="2" key="1">
    <citation type="submission" date="2021-01" db="EMBL/GenBank/DDBJ databases">
        <authorList>
            <person name="Corre E."/>
            <person name="Pelletier E."/>
            <person name="Niang G."/>
            <person name="Scheremetjew M."/>
            <person name="Finn R."/>
            <person name="Kale V."/>
            <person name="Holt S."/>
            <person name="Cochrane G."/>
            <person name="Meng A."/>
            <person name="Brown T."/>
            <person name="Cohen L."/>
        </authorList>
    </citation>
    <scope>NUCLEOTIDE SEQUENCE</scope>
    <source>
        <strain evidence="2">Pbaha01</strain>
    </source>
</reference>
<protein>
    <submittedName>
        <fullName evidence="2">Uncharacterized protein</fullName>
    </submittedName>
</protein>
<dbReference type="AlphaFoldDB" id="A0A7S0A245"/>
<accession>A0A7S0A245</accession>
<organism evidence="2">
    <name type="scientific">Pyrodinium bahamense</name>
    <dbReference type="NCBI Taxonomy" id="73915"/>
    <lineage>
        <taxon>Eukaryota</taxon>
        <taxon>Sar</taxon>
        <taxon>Alveolata</taxon>
        <taxon>Dinophyceae</taxon>
        <taxon>Gonyaulacales</taxon>
        <taxon>Pyrocystaceae</taxon>
        <taxon>Pyrodinium</taxon>
    </lineage>
</organism>